<dbReference type="GO" id="GO:0051537">
    <property type="term" value="F:2 iron, 2 sulfur cluster binding"/>
    <property type="evidence" value="ECO:0007669"/>
    <property type="project" value="UniProtKB-KW"/>
</dbReference>
<evidence type="ECO:0000256" key="1">
    <source>
        <dbReference type="ARBA" id="ARBA00022630"/>
    </source>
</evidence>
<feature type="domain" description="Dimethylamine monooxygenase subunit DmmA-like C-terminal" evidence="7">
    <location>
        <begin position="142"/>
        <end position="184"/>
    </location>
</feature>
<feature type="domain" description="Dimethylamine monooxygenase subunit DmmA-like N-terminal" evidence="8">
    <location>
        <begin position="9"/>
        <end position="131"/>
    </location>
</feature>
<evidence type="ECO:0000256" key="5">
    <source>
        <dbReference type="ARBA" id="ARBA00023004"/>
    </source>
</evidence>
<dbReference type="NCBIfam" id="NF041259">
    <property type="entry name" value="mono_DmmA_fam"/>
    <property type="match status" value="1"/>
</dbReference>
<keyword evidence="2" id="KW-0001">2Fe-2S</keyword>
<protein>
    <submittedName>
        <fullName evidence="9">Uncharacterized protein</fullName>
    </submittedName>
</protein>
<dbReference type="InterPro" id="IPR054582">
    <property type="entry name" value="DmmA-like_N"/>
</dbReference>
<dbReference type="AlphaFoldDB" id="A0A367V2V5"/>
<evidence type="ECO:0000256" key="6">
    <source>
        <dbReference type="ARBA" id="ARBA00023014"/>
    </source>
</evidence>
<dbReference type="Pfam" id="PF22289">
    <property type="entry name" value="DmmA-like_C"/>
    <property type="match status" value="1"/>
</dbReference>
<dbReference type="Pfam" id="PF22290">
    <property type="entry name" value="DmmA-like_N"/>
    <property type="match status" value="1"/>
</dbReference>
<dbReference type="EMBL" id="JPWB01000011">
    <property type="protein sequence ID" value="RCK19359.1"/>
    <property type="molecule type" value="Genomic_DNA"/>
</dbReference>
<sequence length="203" mass="22190">MSESLIEESIISRPTYGALKIVPGLAHYFLADASGAECVIRVVQELPRDMMEKVHILYVPTPGETALITSLYALGANRFEHFPTIDDAVAKLGEWLSDAKMGSQLYLAGTEGLVGQGVAKGEACGLDHTAVQCEHRGSLARRVQCVHCKTMIEDVTTQPVKCPSCDLLLLVRDHYSRRLAAFQGGCINAEDPSEEIEIKEVFK</sequence>
<keyword evidence="6" id="KW-0411">Iron-sulfur</keyword>
<keyword evidence="5" id="KW-0408">Iron</keyword>
<proteinExistence type="predicted"/>
<evidence type="ECO:0000313" key="9">
    <source>
        <dbReference type="EMBL" id="RCK19359.1"/>
    </source>
</evidence>
<name>A0A367V2V5_9PROT</name>
<dbReference type="RefSeq" id="WP_062958021.1">
    <property type="nucleotide sequence ID" value="NZ_JPWB01000011.1"/>
</dbReference>
<accession>A0A367V2V5</accession>
<evidence type="ECO:0000313" key="10">
    <source>
        <dbReference type="Proteomes" id="UP000253061"/>
    </source>
</evidence>
<comment type="caution">
    <text evidence="9">The sequence shown here is derived from an EMBL/GenBank/DDBJ whole genome shotgun (WGS) entry which is preliminary data.</text>
</comment>
<keyword evidence="1" id="KW-0285">Flavoprotein</keyword>
<gene>
    <name evidence="9" type="ORF">TH6_19195</name>
</gene>
<evidence type="ECO:0000259" key="8">
    <source>
        <dbReference type="Pfam" id="PF22290"/>
    </source>
</evidence>
<keyword evidence="4" id="KW-0560">Oxidoreductase</keyword>
<evidence type="ECO:0000256" key="3">
    <source>
        <dbReference type="ARBA" id="ARBA00022723"/>
    </source>
</evidence>
<evidence type="ECO:0000256" key="2">
    <source>
        <dbReference type="ARBA" id="ARBA00022714"/>
    </source>
</evidence>
<reference evidence="9 10" key="1">
    <citation type="submission" date="2014-07" db="EMBL/GenBank/DDBJ databases">
        <title>Draft genome sequence of Thalassospira profundimaris R8-17.</title>
        <authorList>
            <person name="Lai Q."/>
            <person name="Shao Z."/>
        </authorList>
    </citation>
    <scope>NUCLEOTIDE SEQUENCE [LARGE SCALE GENOMIC DNA]</scope>
    <source>
        <strain evidence="9 10">R8-17</strain>
    </source>
</reference>
<dbReference type="Proteomes" id="UP000253061">
    <property type="component" value="Unassembled WGS sequence"/>
</dbReference>
<dbReference type="InterPro" id="IPR048037">
    <property type="entry name" value="DmmA-like_C"/>
</dbReference>
<evidence type="ECO:0000259" key="7">
    <source>
        <dbReference type="Pfam" id="PF22289"/>
    </source>
</evidence>
<dbReference type="GO" id="GO:0046872">
    <property type="term" value="F:metal ion binding"/>
    <property type="evidence" value="ECO:0007669"/>
    <property type="project" value="UniProtKB-KW"/>
</dbReference>
<organism evidence="9 10">
    <name type="scientific">Thalassospira profundimaris</name>
    <dbReference type="NCBI Taxonomy" id="502049"/>
    <lineage>
        <taxon>Bacteria</taxon>
        <taxon>Pseudomonadati</taxon>
        <taxon>Pseudomonadota</taxon>
        <taxon>Alphaproteobacteria</taxon>
        <taxon>Rhodospirillales</taxon>
        <taxon>Thalassospiraceae</taxon>
        <taxon>Thalassospira</taxon>
    </lineage>
</organism>
<evidence type="ECO:0000256" key="4">
    <source>
        <dbReference type="ARBA" id="ARBA00023002"/>
    </source>
</evidence>
<dbReference type="GO" id="GO:0016491">
    <property type="term" value="F:oxidoreductase activity"/>
    <property type="evidence" value="ECO:0007669"/>
    <property type="project" value="UniProtKB-KW"/>
</dbReference>
<keyword evidence="3" id="KW-0479">Metal-binding</keyword>